<feature type="transmembrane region" description="Helical" evidence="1">
    <location>
        <begin position="7"/>
        <end position="25"/>
    </location>
</feature>
<protein>
    <submittedName>
        <fullName evidence="2">Uncharacterized protein</fullName>
    </submittedName>
</protein>
<evidence type="ECO:0000256" key="1">
    <source>
        <dbReference type="SAM" id="Phobius"/>
    </source>
</evidence>
<proteinExistence type="predicted"/>
<name>A0A0N0U5C5_9HYME</name>
<reference evidence="2 3" key="1">
    <citation type="submission" date="2015-07" db="EMBL/GenBank/DDBJ databases">
        <title>The genome of Melipona quadrifasciata.</title>
        <authorList>
            <person name="Pan H."/>
            <person name="Kapheim K."/>
        </authorList>
    </citation>
    <scope>NUCLEOTIDE SEQUENCE [LARGE SCALE GENOMIC DNA]</scope>
    <source>
        <strain evidence="2">0111107301</strain>
        <tissue evidence="2">Whole body</tissue>
    </source>
</reference>
<evidence type="ECO:0000313" key="2">
    <source>
        <dbReference type="EMBL" id="KOX74832.1"/>
    </source>
</evidence>
<gene>
    <name evidence="2" type="ORF">WN51_14324</name>
</gene>
<dbReference type="Proteomes" id="UP000053105">
    <property type="component" value="Unassembled WGS sequence"/>
</dbReference>
<keyword evidence="1" id="KW-0472">Membrane</keyword>
<evidence type="ECO:0000313" key="3">
    <source>
        <dbReference type="Proteomes" id="UP000053105"/>
    </source>
</evidence>
<dbReference type="AlphaFoldDB" id="A0A0N0U5C5"/>
<keyword evidence="1" id="KW-1133">Transmembrane helix</keyword>
<accession>A0A0N0U5C5</accession>
<organism evidence="2 3">
    <name type="scientific">Melipona quadrifasciata</name>
    <dbReference type="NCBI Taxonomy" id="166423"/>
    <lineage>
        <taxon>Eukaryota</taxon>
        <taxon>Metazoa</taxon>
        <taxon>Ecdysozoa</taxon>
        <taxon>Arthropoda</taxon>
        <taxon>Hexapoda</taxon>
        <taxon>Insecta</taxon>
        <taxon>Pterygota</taxon>
        <taxon>Neoptera</taxon>
        <taxon>Endopterygota</taxon>
        <taxon>Hymenoptera</taxon>
        <taxon>Apocrita</taxon>
        <taxon>Aculeata</taxon>
        <taxon>Apoidea</taxon>
        <taxon>Anthophila</taxon>
        <taxon>Apidae</taxon>
        <taxon>Melipona</taxon>
    </lineage>
</organism>
<dbReference type="EMBL" id="KQ435778">
    <property type="protein sequence ID" value="KOX74832.1"/>
    <property type="molecule type" value="Genomic_DNA"/>
</dbReference>
<keyword evidence="1" id="KW-0812">Transmembrane</keyword>
<keyword evidence="3" id="KW-1185">Reference proteome</keyword>
<sequence>MSVLRYFGRWSLMILLRMFLLWLLYLEGFLIGRFCLLSSLAVLESFWWSCDLRAVVMSLLGWNSQFIFGHSQGLLNVYVAVDKDSVDLFIGSHSNAAIVEVLKIIFLERVPQSHDVNQDADLITLALLADRVMEFRPSYIASISRLNMVTSAWQPRAEEYQRGDNMATSAYQARADEWRLLRRTCLGADHFNDDLNSAIDDLHHDNVQHQQEEVEDFVTIILISACQHTSAEHRIYVDDVMLLLNNVSEACGVADPLREERL</sequence>